<proteinExistence type="predicted"/>
<evidence type="ECO:0000313" key="2">
    <source>
        <dbReference type="Proteomes" id="UP000789525"/>
    </source>
</evidence>
<gene>
    <name evidence="1" type="ORF">ACOLOM_LOCUS10314</name>
</gene>
<organism evidence="1 2">
    <name type="scientific">Acaulospora colombiana</name>
    <dbReference type="NCBI Taxonomy" id="27376"/>
    <lineage>
        <taxon>Eukaryota</taxon>
        <taxon>Fungi</taxon>
        <taxon>Fungi incertae sedis</taxon>
        <taxon>Mucoromycota</taxon>
        <taxon>Glomeromycotina</taxon>
        <taxon>Glomeromycetes</taxon>
        <taxon>Diversisporales</taxon>
        <taxon>Acaulosporaceae</taxon>
        <taxon>Acaulospora</taxon>
    </lineage>
</organism>
<dbReference type="EMBL" id="CAJVPT010032784">
    <property type="protein sequence ID" value="CAG8702583.1"/>
    <property type="molecule type" value="Genomic_DNA"/>
</dbReference>
<protein>
    <submittedName>
        <fullName evidence="1">16144_t:CDS:1</fullName>
    </submittedName>
</protein>
<keyword evidence="2" id="KW-1185">Reference proteome</keyword>
<sequence>MTSVPRIEWKQVISGIYPPEEVKIQKLSPALIQAIKLGQTWTHGLLLAHLLQNLEEFNLQHEFKRKRRDFERHFAQMLDEGLVSTRLRSLSWNTSQKIYMTSLISVFSFHSIKRVCIWGQIGSSPYTTPQYGTSDVEELELRESKVMEVDLITLLQLPRALKKFRFSSPRDRDSLPLQGLRRALDSVSRKVKFLEVMWNGHQGPYLTSGHWSFNGFGSLKVLYINYRLVYGPRPKLAPCIADSLPRTLEVLAMSVLPYSGWNDNFVPDTWGRLLHPKCEGGPQFGRSRVLVEKEVFYGGLYEVVIEVLEHLHTMFIEDNRYEMRTTSVDILKVSLCSKRFRRIAIPLLYHTINFTWLRRLARFFETISESPNYAPLVKVCTYAPYGLDGNANCQIKISEEAEVRKLVPELIKSIEEGLTWTTGLLLLCLLQDLEEFNIKWGYNPKSIGTHLSRMLDNSMTRVSVHSHINSHSNVASHYGASSVEELELRNTSLREEGISELLKLPRALKIFIYSDESAQISRHPIIPQHSGPSKLPVSPNRCPSHSSLAASTGPEIPDLPEPPPGDRPSYPLRPFTSSDGTRKHS</sequence>
<reference evidence="1" key="1">
    <citation type="submission" date="2021-06" db="EMBL/GenBank/DDBJ databases">
        <authorList>
            <person name="Kallberg Y."/>
            <person name="Tangrot J."/>
            <person name="Rosling A."/>
        </authorList>
    </citation>
    <scope>NUCLEOTIDE SEQUENCE</scope>
    <source>
        <strain evidence="1">CL356</strain>
    </source>
</reference>
<name>A0ACA9PES5_9GLOM</name>
<dbReference type="Proteomes" id="UP000789525">
    <property type="component" value="Unassembled WGS sequence"/>
</dbReference>
<evidence type="ECO:0000313" key="1">
    <source>
        <dbReference type="EMBL" id="CAG8702583.1"/>
    </source>
</evidence>
<accession>A0ACA9PES5</accession>
<feature type="non-terminal residue" evidence="1">
    <location>
        <position position="585"/>
    </location>
</feature>
<comment type="caution">
    <text evidence="1">The sequence shown here is derived from an EMBL/GenBank/DDBJ whole genome shotgun (WGS) entry which is preliminary data.</text>
</comment>